<gene>
    <name evidence="14" type="ORF">HGG79_13030</name>
</gene>
<keyword evidence="9" id="KW-0902">Two-component regulatory system</keyword>
<dbReference type="PANTHER" id="PTHR43065">
    <property type="entry name" value="SENSOR HISTIDINE KINASE"/>
    <property type="match status" value="1"/>
</dbReference>
<evidence type="ECO:0000256" key="2">
    <source>
        <dbReference type="ARBA" id="ARBA00004370"/>
    </source>
</evidence>
<dbReference type="AlphaFoldDB" id="A0A923EDJ9"/>
<comment type="caution">
    <text evidence="14">The sequence shown here is derived from an EMBL/GenBank/DDBJ whole genome shotgun (WGS) entry which is preliminary data.</text>
</comment>
<evidence type="ECO:0000256" key="7">
    <source>
        <dbReference type="ARBA" id="ARBA00022777"/>
    </source>
</evidence>
<dbReference type="SMART" id="SM00387">
    <property type="entry name" value="HATPase_c"/>
    <property type="match status" value="1"/>
</dbReference>
<dbReference type="PROSITE" id="PS50109">
    <property type="entry name" value="HIS_KIN"/>
    <property type="match status" value="1"/>
</dbReference>
<comment type="catalytic activity">
    <reaction evidence="1">
        <text>ATP + protein L-histidine = ADP + protein N-phospho-L-histidine.</text>
        <dbReference type="EC" id="2.7.13.3"/>
    </reaction>
</comment>
<evidence type="ECO:0000259" key="12">
    <source>
        <dbReference type="PROSITE" id="PS50113"/>
    </source>
</evidence>
<evidence type="ECO:0000259" key="13">
    <source>
        <dbReference type="PROSITE" id="PS50885"/>
    </source>
</evidence>
<feature type="domain" description="HAMP" evidence="13">
    <location>
        <begin position="167"/>
        <end position="219"/>
    </location>
</feature>
<evidence type="ECO:0000313" key="14">
    <source>
        <dbReference type="EMBL" id="MBC2398690.1"/>
    </source>
</evidence>
<dbReference type="CDD" id="cd06225">
    <property type="entry name" value="HAMP"/>
    <property type="match status" value="1"/>
</dbReference>
<dbReference type="InterPro" id="IPR036097">
    <property type="entry name" value="HisK_dim/P_sf"/>
</dbReference>
<keyword evidence="15" id="KW-1185">Reference proteome</keyword>
<dbReference type="PRINTS" id="PR00344">
    <property type="entry name" value="BCTRLSENSOR"/>
</dbReference>
<dbReference type="Gene3D" id="6.10.340.10">
    <property type="match status" value="1"/>
</dbReference>
<evidence type="ECO:0000256" key="3">
    <source>
        <dbReference type="ARBA" id="ARBA00012438"/>
    </source>
</evidence>
<dbReference type="Pfam" id="PF02518">
    <property type="entry name" value="HATPase_c"/>
    <property type="match status" value="1"/>
</dbReference>
<feature type="domain" description="PAC" evidence="12">
    <location>
        <begin position="291"/>
        <end position="343"/>
    </location>
</feature>
<keyword evidence="10" id="KW-0812">Transmembrane</keyword>
<evidence type="ECO:0000259" key="11">
    <source>
        <dbReference type="PROSITE" id="PS50109"/>
    </source>
</evidence>
<dbReference type="PANTHER" id="PTHR43065:SF10">
    <property type="entry name" value="PEROXIDE STRESS-ACTIVATED HISTIDINE KINASE MAK3"/>
    <property type="match status" value="1"/>
</dbReference>
<keyword evidence="8" id="KW-0067">ATP-binding</keyword>
<sequence>MKLKLKRKIVLPILFLMILPTVVLSISFLNIMQRVFYDNVSENAENFLNSISERIYQVNDEFYFKQMLFSKLSSMEDLGVIVYEDNDIVYERLNEFNLDANKIKTGYTDTKRYEIKKKTYENLNISIYVVIDRYRIFLNVINIYKPYLILIAISIFISIQVIFFLTNSFSKPISILLEGYNNIISGNFKHNIDLKRKDELGLLGDAFNEMKNQIYIGSNKFLQMKRFNEDILHNISTGIITTDMVGKIKNYNDTASNIIERVICFNQKNTNIIKTLMLQINETIEKMEPVNRIEHFNEPHTKEAVYLDITTSLMKNSSGEYIGVICNFNDITSRKKIEENVERIDRLTSLGQLTAALAHEIRNPLSGIKMSAQILNKRLSSHLNTSDEYLFKAIIKETERLDLLITDLLNFSKPRIPKSQIIDVFEVLDKALLFSDKKIREKEAIVSINRDIGETLIYFDKGQLLQIFLNIISNALDAIDMNGQLKIIVEKPRESDNTYIIVSVEDNGYGIKKEYINKIFDPFFTTRESGTGLGLSVVHKLVAANNGNIQIESIESVGTIVKIYLPKYRGEIDEYKSFSN</sequence>
<dbReference type="PROSITE" id="PS50113">
    <property type="entry name" value="PAC"/>
    <property type="match status" value="1"/>
</dbReference>
<keyword evidence="10" id="KW-0472">Membrane</keyword>
<keyword evidence="5" id="KW-0808">Transferase</keyword>
<dbReference type="SUPFAM" id="SSF55874">
    <property type="entry name" value="ATPase domain of HSP90 chaperone/DNA topoisomerase II/histidine kinase"/>
    <property type="match status" value="1"/>
</dbReference>
<reference evidence="14 15" key="1">
    <citation type="submission" date="2020-04" db="EMBL/GenBank/DDBJ databases">
        <title>Genomic insights into acetone-butanol-ethanol (ABE) fermentation by sequencing solventogenic clostridia strains.</title>
        <authorList>
            <person name="Brown S."/>
        </authorList>
    </citation>
    <scope>NUCLEOTIDE SEQUENCE [LARGE SCALE GENOMIC DNA]</scope>
    <source>
        <strain evidence="14 15">DJ011</strain>
    </source>
</reference>
<dbReference type="GO" id="GO:0005524">
    <property type="term" value="F:ATP binding"/>
    <property type="evidence" value="ECO:0007669"/>
    <property type="project" value="UniProtKB-KW"/>
</dbReference>
<accession>A0A923EDJ9</accession>
<dbReference type="InterPro" id="IPR003594">
    <property type="entry name" value="HATPase_dom"/>
</dbReference>
<evidence type="ECO:0000313" key="15">
    <source>
        <dbReference type="Proteomes" id="UP000563151"/>
    </source>
</evidence>
<evidence type="ECO:0000256" key="8">
    <source>
        <dbReference type="ARBA" id="ARBA00022840"/>
    </source>
</evidence>
<evidence type="ECO:0000256" key="1">
    <source>
        <dbReference type="ARBA" id="ARBA00000085"/>
    </source>
</evidence>
<comment type="subcellular location">
    <subcellularLocation>
        <location evidence="2">Membrane</location>
    </subcellularLocation>
</comment>
<dbReference type="SUPFAM" id="SSF158472">
    <property type="entry name" value="HAMP domain-like"/>
    <property type="match status" value="1"/>
</dbReference>
<organism evidence="14 15">
    <name type="scientific">Clostridium tetanomorphum</name>
    <dbReference type="NCBI Taxonomy" id="1553"/>
    <lineage>
        <taxon>Bacteria</taxon>
        <taxon>Bacillati</taxon>
        <taxon>Bacillota</taxon>
        <taxon>Clostridia</taxon>
        <taxon>Eubacteriales</taxon>
        <taxon>Clostridiaceae</taxon>
        <taxon>Clostridium</taxon>
    </lineage>
</organism>
<dbReference type="Proteomes" id="UP000563151">
    <property type="component" value="Unassembled WGS sequence"/>
</dbReference>
<dbReference type="EC" id="2.7.13.3" evidence="3"/>
<feature type="domain" description="Histidine kinase" evidence="11">
    <location>
        <begin position="356"/>
        <end position="569"/>
    </location>
</feature>
<dbReference type="InterPro" id="IPR005467">
    <property type="entry name" value="His_kinase_dom"/>
</dbReference>
<dbReference type="Gene3D" id="1.10.287.130">
    <property type="match status" value="1"/>
</dbReference>
<dbReference type="Pfam" id="PF00512">
    <property type="entry name" value="HisKA"/>
    <property type="match status" value="1"/>
</dbReference>
<evidence type="ECO:0000256" key="4">
    <source>
        <dbReference type="ARBA" id="ARBA00022553"/>
    </source>
</evidence>
<dbReference type="SMART" id="SM00388">
    <property type="entry name" value="HisKA"/>
    <property type="match status" value="1"/>
</dbReference>
<dbReference type="SUPFAM" id="SSF47384">
    <property type="entry name" value="Homodimeric domain of signal transducing histidine kinase"/>
    <property type="match status" value="1"/>
</dbReference>
<dbReference type="EMBL" id="JAAZWO010000016">
    <property type="protein sequence ID" value="MBC2398690.1"/>
    <property type="molecule type" value="Genomic_DNA"/>
</dbReference>
<keyword evidence="10" id="KW-1133">Transmembrane helix</keyword>
<dbReference type="RefSeq" id="WP_035148395.1">
    <property type="nucleotide sequence ID" value="NZ_JAAZWO010000016.1"/>
</dbReference>
<keyword evidence="7" id="KW-0418">Kinase</keyword>
<evidence type="ECO:0000256" key="9">
    <source>
        <dbReference type="ARBA" id="ARBA00023012"/>
    </source>
</evidence>
<dbReference type="InterPro" id="IPR000700">
    <property type="entry name" value="PAS-assoc_C"/>
</dbReference>
<dbReference type="CDD" id="cd00082">
    <property type="entry name" value="HisKA"/>
    <property type="match status" value="1"/>
</dbReference>
<dbReference type="GO" id="GO:0000155">
    <property type="term" value="F:phosphorelay sensor kinase activity"/>
    <property type="evidence" value="ECO:0007669"/>
    <property type="project" value="InterPro"/>
</dbReference>
<dbReference type="InterPro" id="IPR003661">
    <property type="entry name" value="HisK_dim/P_dom"/>
</dbReference>
<evidence type="ECO:0000256" key="10">
    <source>
        <dbReference type="SAM" id="Phobius"/>
    </source>
</evidence>
<dbReference type="InterPro" id="IPR004358">
    <property type="entry name" value="Sig_transdc_His_kin-like_C"/>
</dbReference>
<dbReference type="Gene3D" id="3.30.565.10">
    <property type="entry name" value="Histidine kinase-like ATPase, C-terminal domain"/>
    <property type="match status" value="1"/>
</dbReference>
<dbReference type="InterPro" id="IPR035965">
    <property type="entry name" value="PAS-like_dom_sf"/>
</dbReference>
<keyword evidence="6" id="KW-0547">Nucleotide-binding</keyword>
<dbReference type="InterPro" id="IPR003660">
    <property type="entry name" value="HAMP_dom"/>
</dbReference>
<name>A0A923EDJ9_CLOTT</name>
<dbReference type="Gene3D" id="3.30.450.20">
    <property type="entry name" value="PAS domain"/>
    <property type="match status" value="1"/>
</dbReference>
<proteinExistence type="predicted"/>
<dbReference type="Pfam" id="PF00672">
    <property type="entry name" value="HAMP"/>
    <property type="match status" value="1"/>
</dbReference>
<dbReference type="PROSITE" id="PS50885">
    <property type="entry name" value="HAMP"/>
    <property type="match status" value="1"/>
</dbReference>
<protein>
    <recommendedName>
        <fullName evidence="3">histidine kinase</fullName>
        <ecNumber evidence="3">2.7.13.3</ecNumber>
    </recommendedName>
</protein>
<evidence type="ECO:0000256" key="6">
    <source>
        <dbReference type="ARBA" id="ARBA00022741"/>
    </source>
</evidence>
<feature type="transmembrane region" description="Helical" evidence="10">
    <location>
        <begin position="147"/>
        <end position="166"/>
    </location>
</feature>
<dbReference type="InterPro" id="IPR036890">
    <property type="entry name" value="HATPase_C_sf"/>
</dbReference>
<keyword evidence="4" id="KW-0597">Phosphoprotein</keyword>
<dbReference type="SUPFAM" id="SSF55785">
    <property type="entry name" value="PYP-like sensor domain (PAS domain)"/>
    <property type="match status" value="1"/>
</dbReference>
<evidence type="ECO:0000256" key="5">
    <source>
        <dbReference type="ARBA" id="ARBA00022679"/>
    </source>
</evidence>
<dbReference type="GO" id="GO:0016020">
    <property type="term" value="C:membrane"/>
    <property type="evidence" value="ECO:0007669"/>
    <property type="project" value="UniProtKB-SubCell"/>
</dbReference>